<dbReference type="RefSeq" id="WP_281765033.1">
    <property type="nucleotide sequence ID" value="NZ_BRVO01000002.1"/>
</dbReference>
<sequence>MKEKFKEILKDKNFILNTEVLENLKPEYLDELESALSKHPDFENIKDNYIIDKQNNTLIQILERIPISEVEDLTDEQRFYYPMCNKSEIKRIFNVKNSDDFLLKYRADQIADDVRLTRVFLKIRTNSINWNFSNYFDSSFFNNYIETLPNTEKNKCKEISFGTIYLKEANGYCMKTDFGNIIVISFALRYFLYYMNLFHLGPQYNLNSQDISNAFLIAVRTMLGTESLDFELDNRGDIPEELHLEIESMVDGQMMFVIGHEFAHHYLDHLEQASLGYLKVTSTDKNTPFYNYSQKRELEADYNSVMKPEIPNEERNLIANGAFTFFIWLDLFKSVKEYIFPPSSLMKSHPNPIDRIWELRKKLNDEIGVTKEQLLSLVESYKPFKENLIKDLPYQIHIFEYYGSLYLSSQKKITHDRLNF</sequence>
<protein>
    <recommendedName>
        <fullName evidence="3">Peptidase M48 domain-containing protein</fullName>
    </recommendedName>
</protein>
<gene>
    <name evidence="1" type="ORF">Y10_17630</name>
</gene>
<comment type="caution">
    <text evidence="1">The sequence shown here is derived from an EMBL/GenBank/DDBJ whole genome shotgun (WGS) entry which is preliminary data.</text>
</comment>
<dbReference type="Proteomes" id="UP001143543">
    <property type="component" value="Unassembled WGS sequence"/>
</dbReference>
<evidence type="ECO:0000313" key="1">
    <source>
        <dbReference type="EMBL" id="GLB49395.1"/>
    </source>
</evidence>
<evidence type="ECO:0008006" key="3">
    <source>
        <dbReference type="Google" id="ProtNLM"/>
    </source>
</evidence>
<organism evidence="1 2">
    <name type="scientific">Neptunitalea lumnitzerae</name>
    <dbReference type="NCBI Taxonomy" id="2965509"/>
    <lineage>
        <taxon>Bacteria</taxon>
        <taxon>Pseudomonadati</taxon>
        <taxon>Bacteroidota</taxon>
        <taxon>Flavobacteriia</taxon>
        <taxon>Flavobacteriales</taxon>
        <taxon>Flavobacteriaceae</taxon>
        <taxon>Neptunitalea</taxon>
    </lineage>
</organism>
<keyword evidence="2" id="KW-1185">Reference proteome</keyword>
<proteinExistence type="predicted"/>
<reference evidence="1" key="1">
    <citation type="submission" date="2022-07" db="EMBL/GenBank/DDBJ databases">
        <title>Taxonomy of Novel Oxalotrophic and Methylotrophic Bacteria.</title>
        <authorList>
            <person name="Sahin N."/>
            <person name="Tani A."/>
        </authorList>
    </citation>
    <scope>NUCLEOTIDE SEQUENCE</scope>
    <source>
        <strain evidence="1">Y10</strain>
    </source>
</reference>
<evidence type="ECO:0000313" key="2">
    <source>
        <dbReference type="Proteomes" id="UP001143543"/>
    </source>
</evidence>
<name>A0ABQ5MJ05_9FLAO</name>
<dbReference type="EMBL" id="BRVO01000002">
    <property type="protein sequence ID" value="GLB49395.1"/>
    <property type="molecule type" value="Genomic_DNA"/>
</dbReference>
<accession>A0ABQ5MJ05</accession>